<dbReference type="SUPFAM" id="SSF52402">
    <property type="entry name" value="Adenine nucleotide alpha hydrolases-like"/>
    <property type="match status" value="2"/>
</dbReference>
<dbReference type="InterPro" id="IPR006015">
    <property type="entry name" value="Universal_stress_UspA"/>
</dbReference>
<evidence type="ECO:0000313" key="4">
    <source>
        <dbReference type="Proteomes" id="UP000262917"/>
    </source>
</evidence>
<dbReference type="PANTHER" id="PTHR46268:SF15">
    <property type="entry name" value="UNIVERSAL STRESS PROTEIN HP_0031"/>
    <property type="match status" value="1"/>
</dbReference>
<accession>A0A372DI54</accession>
<dbReference type="PRINTS" id="PR01438">
    <property type="entry name" value="UNVRSLSTRESS"/>
</dbReference>
<dbReference type="EMBL" id="QVPD01000014">
    <property type="protein sequence ID" value="RFP59226.1"/>
    <property type="molecule type" value="Genomic_DNA"/>
</dbReference>
<protein>
    <submittedName>
        <fullName evidence="3">Universal stress protein</fullName>
    </submittedName>
</protein>
<evidence type="ECO:0000313" key="3">
    <source>
        <dbReference type="EMBL" id="RFP59226.1"/>
    </source>
</evidence>
<dbReference type="OrthoDB" id="9804721at2"/>
<feature type="domain" description="UspA" evidence="2">
    <location>
        <begin position="156"/>
        <end position="275"/>
    </location>
</feature>
<proteinExistence type="inferred from homology"/>
<name>A0A372DI54_9GAMM</name>
<dbReference type="AlphaFoldDB" id="A0A372DI54"/>
<evidence type="ECO:0000259" key="2">
    <source>
        <dbReference type="Pfam" id="PF00582"/>
    </source>
</evidence>
<evidence type="ECO:0000256" key="1">
    <source>
        <dbReference type="ARBA" id="ARBA00008791"/>
    </source>
</evidence>
<dbReference type="InterPro" id="IPR006016">
    <property type="entry name" value="UspA"/>
</dbReference>
<reference evidence="3 4" key="1">
    <citation type="submission" date="2018-08" db="EMBL/GenBank/DDBJ databases">
        <title>Lysobacter weifangensis sp. nov., a new member of the family 'Xanthomonadaceae', isolated from soil in a farmland.</title>
        <authorList>
            <person name="Zhao H."/>
        </authorList>
    </citation>
    <scope>NUCLEOTIDE SEQUENCE [LARGE SCALE GENOMIC DNA]</scope>
    <source>
        <strain evidence="3 4">WF-2</strain>
    </source>
</reference>
<dbReference type="Pfam" id="PF00582">
    <property type="entry name" value="Usp"/>
    <property type="match status" value="1"/>
</dbReference>
<dbReference type="Proteomes" id="UP000262917">
    <property type="component" value="Unassembled WGS sequence"/>
</dbReference>
<dbReference type="Gene3D" id="3.40.50.12370">
    <property type="match status" value="1"/>
</dbReference>
<comment type="similarity">
    <text evidence="1">Belongs to the universal stress protein A family.</text>
</comment>
<sequence>MPKDLVVFLEERQAWAGRLAFAAALARHWQAHLIATYVVRPLALDPHAGFAAGPALTQMLAEHEATAAAALDSARAEFAALTQRRSFSAEFRSSRDESGEALMLHARHADFAVLGPPQRQRNDVSALGLSEQMLLACGRPCLLLPDSWPGERLPQRIVVGWNGGREATRAIADAMPLLAAAASVQLVVVPEAKTRTLLGADPGADMATHLARHGVPVALEQCKGDDAGAVLLARCAALDADLLVMGAMGRARISEIVFGGATRTVLEQAPLPLLLSS</sequence>
<organism evidence="3 4">
    <name type="scientific">Cognatiluteimonas weifangensis</name>
    <dbReference type="NCBI Taxonomy" id="2303539"/>
    <lineage>
        <taxon>Bacteria</taxon>
        <taxon>Pseudomonadati</taxon>
        <taxon>Pseudomonadota</taxon>
        <taxon>Gammaproteobacteria</taxon>
        <taxon>Lysobacterales</taxon>
        <taxon>Lysobacteraceae</taxon>
        <taxon>Cognatiluteimonas</taxon>
    </lineage>
</organism>
<dbReference type="CDD" id="cd00293">
    <property type="entry name" value="USP-like"/>
    <property type="match status" value="1"/>
</dbReference>
<keyword evidence="4" id="KW-1185">Reference proteome</keyword>
<dbReference type="PANTHER" id="PTHR46268">
    <property type="entry name" value="STRESS RESPONSE PROTEIN NHAX"/>
    <property type="match status" value="1"/>
</dbReference>
<gene>
    <name evidence="3" type="ORF">D0Y53_11445</name>
</gene>
<comment type="caution">
    <text evidence="3">The sequence shown here is derived from an EMBL/GenBank/DDBJ whole genome shotgun (WGS) entry which is preliminary data.</text>
</comment>